<evidence type="ECO:0000259" key="2">
    <source>
        <dbReference type="Pfam" id="PF13930"/>
    </source>
</evidence>
<feature type="domain" description="Type VII secretion system protein EssD-like" evidence="2">
    <location>
        <begin position="142"/>
        <end position="264"/>
    </location>
</feature>
<dbReference type="PATRIC" id="fig|1240678.4.peg.6703"/>
<gene>
    <name evidence="3" type="ORF">SNA_31335</name>
</gene>
<dbReference type="InterPro" id="IPR044929">
    <property type="entry name" value="DNA/RNA_non-sp_Endonuclease_sf"/>
</dbReference>
<dbReference type="Proteomes" id="UP000032458">
    <property type="component" value="Unassembled WGS sequence"/>
</dbReference>
<dbReference type="InterPro" id="IPR044927">
    <property type="entry name" value="Endonuclea_NS_2"/>
</dbReference>
<dbReference type="Gene3D" id="3.40.570.10">
    <property type="entry name" value="Extracellular Endonuclease, subunit A"/>
    <property type="match status" value="1"/>
</dbReference>
<evidence type="ECO:0000313" key="4">
    <source>
        <dbReference type="Proteomes" id="UP000032458"/>
    </source>
</evidence>
<protein>
    <recommendedName>
        <fullName evidence="2">Type VII secretion system protein EssD-like domain-containing protein</fullName>
    </recommendedName>
</protein>
<reference evidence="3 4" key="1">
    <citation type="submission" date="2014-09" db="EMBL/GenBank/DDBJ databases">
        <title>Draft genome sequence of Streptomyces natalensis ATCC 27448, producer of the antifungal pimaricin.</title>
        <authorList>
            <person name="Mendes M.V."/>
            <person name="Beites T."/>
            <person name="Pires S."/>
            <person name="Santos C.L."/>
            <person name="Moradas-Ferreira P."/>
        </authorList>
    </citation>
    <scope>NUCLEOTIDE SEQUENCE [LARGE SCALE GENOMIC DNA]</scope>
    <source>
        <strain evidence="3 4">ATCC 27448</strain>
    </source>
</reference>
<accession>A0A0D7CEF0</accession>
<dbReference type="Pfam" id="PF13930">
    <property type="entry name" value="Endonuclea_NS_2"/>
    <property type="match status" value="1"/>
</dbReference>
<proteinExistence type="predicted"/>
<organism evidence="3 4">
    <name type="scientific">Streptomyces natalensis ATCC 27448</name>
    <dbReference type="NCBI Taxonomy" id="1240678"/>
    <lineage>
        <taxon>Bacteria</taxon>
        <taxon>Bacillati</taxon>
        <taxon>Actinomycetota</taxon>
        <taxon>Actinomycetes</taxon>
        <taxon>Kitasatosporales</taxon>
        <taxon>Streptomycetaceae</taxon>
        <taxon>Streptomyces</taxon>
    </lineage>
</organism>
<evidence type="ECO:0000313" key="3">
    <source>
        <dbReference type="EMBL" id="KIZ14598.1"/>
    </source>
</evidence>
<name>A0A0D7CEF0_9ACTN</name>
<feature type="region of interest" description="Disordered" evidence="1">
    <location>
        <begin position="85"/>
        <end position="166"/>
    </location>
</feature>
<comment type="caution">
    <text evidence="3">The sequence shown here is derived from an EMBL/GenBank/DDBJ whole genome shotgun (WGS) entry which is preliminary data.</text>
</comment>
<dbReference type="EMBL" id="JRKI01000056">
    <property type="protein sequence ID" value="KIZ14598.1"/>
    <property type="molecule type" value="Genomic_DNA"/>
</dbReference>
<keyword evidence="4" id="KW-1185">Reference proteome</keyword>
<sequence>MTIEGQQAGTCTATEELPLESAGDIACADADAGSVFVEQEALKKQEADAESQAQGGTQVRYDIHAVADTYVRVLAQVDVAALEQAQQDEEQLTDEAPAPADVAGRTAPTRNDDEDAARDCTRPIPAHADRNGDGWILNTVGAKGRSQTGRACLKNPPNNSSDERKADPIGWGEAQAQVRSLGLNPEHDLARCHIIAARFGGSNTLGANLSPCGQRVTNNGALGMSAFEREVATALSQQPGCSIRYLVEPFFGSADSSIPKGFVMIAIRYSPTGIANHVISRSVLNVVEAGGGLTNIGN</sequence>
<dbReference type="AlphaFoldDB" id="A0A0D7CEF0"/>
<feature type="compositionally biased region" description="Basic and acidic residues" evidence="1">
    <location>
        <begin position="117"/>
        <end position="132"/>
    </location>
</feature>
<evidence type="ECO:0000256" key="1">
    <source>
        <dbReference type="SAM" id="MobiDB-lite"/>
    </source>
</evidence>